<name>A0A4P9VXM0_9FUNG</name>
<keyword evidence="3" id="KW-1185">Reference proteome</keyword>
<dbReference type="AlphaFoldDB" id="A0A4P9VXM0"/>
<dbReference type="EMBL" id="ML000631">
    <property type="protein sequence ID" value="RKO83982.1"/>
    <property type="molecule type" value="Genomic_DNA"/>
</dbReference>
<feature type="region of interest" description="Disordered" evidence="1">
    <location>
        <begin position="176"/>
        <end position="202"/>
    </location>
</feature>
<sequence>MEPGVLKLIVAVNLFSRLIPFVKRLKGAEQKKLEQQRACLLLSRIETRTLLKSNGGGAGSAFIKLIGAVEKLIECCRGRKQNKIVSLAATCVCSEVEGGLGVSTVTLFEREASRPRAIEESGLTAARKQEHQVPWIIFCRSRTRHLQVEEQRIQKRLQWNFICPNICRRLIPAHSNGQADPSRSFADSKNKQWMRKEEQPRR</sequence>
<reference evidence="3" key="1">
    <citation type="journal article" date="2018" name="Nat. Microbiol.">
        <title>Leveraging single-cell genomics to expand the fungal tree of life.</title>
        <authorList>
            <person name="Ahrendt S.R."/>
            <person name="Quandt C.A."/>
            <person name="Ciobanu D."/>
            <person name="Clum A."/>
            <person name="Salamov A."/>
            <person name="Andreopoulos B."/>
            <person name="Cheng J.F."/>
            <person name="Woyke T."/>
            <person name="Pelin A."/>
            <person name="Henrissat B."/>
            <person name="Reynolds N.K."/>
            <person name="Benny G.L."/>
            <person name="Smith M.E."/>
            <person name="James T.Y."/>
            <person name="Grigoriev I.V."/>
        </authorList>
    </citation>
    <scope>NUCLEOTIDE SEQUENCE [LARGE SCALE GENOMIC DNA]</scope>
</reference>
<proteinExistence type="predicted"/>
<evidence type="ECO:0000313" key="2">
    <source>
        <dbReference type="EMBL" id="RKO83982.1"/>
    </source>
</evidence>
<evidence type="ECO:0000256" key="1">
    <source>
        <dbReference type="SAM" id="MobiDB-lite"/>
    </source>
</evidence>
<evidence type="ECO:0000313" key="3">
    <source>
        <dbReference type="Proteomes" id="UP000269721"/>
    </source>
</evidence>
<accession>A0A4P9VXM0</accession>
<gene>
    <name evidence="2" type="ORF">BDK51DRAFT_26729</name>
</gene>
<feature type="compositionally biased region" description="Basic and acidic residues" evidence="1">
    <location>
        <begin position="186"/>
        <end position="202"/>
    </location>
</feature>
<feature type="compositionally biased region" description="Polar residues" evidence="1">
    <location>
        <begin position="176"/>
        <end position="185"/>
    </location>
</feature>
<dbReference type="Proteomes" id="UP000269721">
    <property type="component" value="Unassembled WGS sequence"/>
</dbReference>
<organism evidence="2 3">
    <name type="scientific">Blyttiomyces helicus</name>
    <dbReference type="NCBI Taxonomy" id="388810"/>
    <lineage>
        <taxon>Eukaryota</taxon>
        <taxon>Fungi</taxon>
        <taxon>Fungi incertae sedis</taxon>
        <taxon>Chytridiomycota</taxon>
        <taxon>Chytridiomycota incertae sedis</taxon>
        <taxon>Chytridiomycetes</taxon>
        <taxon>Chytridiomycetes incertae sedis</taxon>
        <taxon>Blyttiomyces</taxon>
    </lineage>
</organism>
<protein>
    <submittedName>
        <fullName evidence="2">Uncharacterized protein</fullName>
    </submittedName>
</protein>